<comment type="caution">
    <text evidence="2">The sequence shown here is derived from an EMBL/GenBank/DDBJ whole genome shotgun (WGS) entry which is preliminary data.</text>
</comment>
<keyword evidence="1" id="KW-0472">Membrane</keyword>
<accession>A0AAU9K1R3</accession>
<name>A0AAU9K1R3_9CILI</name>
<dbReference type="SUPFAM" id="SSF48452">
    <property type="entry name" value="TPR-like"/>
    <property type="match status" value="1"/>
</dbReference>
<keyword evidence="1" id="KW-0812">Transmembrane</keyword>
<dbReference type="Pfam" id="PF14559">
    <property type="entry name" value="TPR_19"/>
    <property type="match status" value="1"/>
</dbReference>
<dbReference type="PANTHER" id="PTHR46512">
    <property type="entry name" value="PEPTIDYLPROLYL ISOMERASE"/>
    <property type="match status" value="1"/>
</dbReference>
<evidence type="ECO:0008006" key="4">
    <source>
        <dbReference type="Google" id="ProtNLM"/>
    </source>
</evidence>
<dbReference type="Gene3D" id="1.25.40.10">
    <property type="entry name" value="Tetratricopeptide repeat domain"/>
    <property type="match status" value="1"/>
</dbReference>
<dbReference type="PANTHER" id="PTHR46512:SF9">
    <property type="entry name" value="PEPTIDYLPROLYL ISOMERASE"/>
    <property type="match status" value="1"/>
</dbReference>
<keyword evidence="3" id="KW-1185">Reference proteome</keyword>
<keyword evidence="1" id="KW-1133">Transmembrane helix</keyword>
<evidence type="ECO:0000313" key="3">
    <source>
        <dbReference type="Proteomes" id="UP001162131"/>
    </source>
</evidence>
<organism evidence="2 3">
    <name type="scientific">Blepharisma stoltei</name>
    <dbReference type="NCBI Taxonomy" id="1481888"/>
    <lineage>
        <taxon>Eukaryota</taxon>
        <taxon>Sar</taxon>
        <taxon>Alveolata</taxon>
        <taxon>Ciliophora</taxon>
        <taxon>Postciliodesmatophora</taxon>
        <taxon>Heterotrichea</taxon>
        <taxon>Heterotrichida</taxon>
        <taxon>Blepharismidae</taxon>
        <taxon>Blepharisma</taxon>
    </lineage>
</organism>
<evidence type="ECO:0000313" key="2">
    <source>
        <dbReference type="EMBL" id="CAG9333501.1"/>
    </source>
</evidence>
<reference evidence="2" key="1">
    <citation type="submission" date="2021-09" db="EMBL/GenBank/DDBJ databases">
        <authorList>
            <consortium name="AG Swart"/>
            <person name="Singh M."/>
            <person name="Singh A."/>
            <person name="Seah K."/>
            <person name="Emmerich C."/>
        </authorList>
    </citation>
    <scope>NUCLEOTIDE SEQUENCE</scope>
    <source>
        <strain evidence="2">ATCC30299</strain>
    </source>
</reference>
<proteinExistence type="predicted"/>
<dbReference type="Proteomes" id="UP001162131">
    <property type="component" value="Unassembled WGS sequence"/>
</dbReference>
<dbReference type="AlphaFoldDB" id="A0AAU9K1R3"/>
<dbReference type="InterPro" id="IPR011990">
    <property type="entry name" value="TPR-like_helical_dom_sf"/>
</dbReference>
<protein>
    <recommendedName>
        <fullName evidence="4">Tetratricopeptide repeat protein</fullName>
    </recommendedName>
</protein>
<gene>
    <name evidence="2" type="ORF">BSTOLATCC_MIC58312</name>
</gene>
<dbReference type="InterPro" id="IPR050754">
    <property type="entry name" value="FKBP4/5/8-like"/>
</dbReference>
<evidence type="ECO:0000256" key="1">
    <source>
        <dbReference type="SAM" id="Phobius"/>
    </source>
</evidence>
<dbReference type="EMBL" id="CAJZBQ010000056">
    <property type="protein sequence ID" value="CAG9333501.1"/>
    <property type="molecule type" value="Genomic_DNA"/>
</dbReference>
<feature type="transmembrane region" description="Helical" evidence="1">
    <location>
        <begin position="176"/>
        <end position="194"/>
    </location>
</feature>
<sequence>MELTKDQQNLNEAKKLKEEADKLSTNNNYEAAIAKYYDCIDFIPDIPKDELNKEFSELDESIRTSLVSCLIANKYYDAAKDECEDALESYPHNTKFKYYLGIALIAQQELNNALLLFKQIKREDPSYEGIDIQIEVIKKIRDECNRDVKLVLGPEIATEKKIVVEEGAEKYNIPKIAVVGLTIAGIILAGVVLYKRYKK</sequence>